<accession>A0ABW7RKD2</accession>
<evidence type="ECO:0000313" key="3">
    <source>
        <dbReference type="Proteomes" id="UP001610990"/>
    </source>
</evidence>
<dbReference type="Gene3D" id="1.20.1290.10">
    <property type="entry name" value="AhpD-like"/>
    <property type="match status" value="1"/>
</dbReference>
<sequence>MTVPFTPGLHEIAADTYAYLQPNGSWGFSNAGLIVSGDEGLLVDTLFSVPQTRDMLDAMARALPRLTIGTLVNSHSDGDHWWGNQLLPDATILASEAAAAAMRRDRLHELFAAPGAVRLPRVAEDMRKTFDFTGITPTLPTRTFSGELEVAVGRRTVRLIEVGPAHTAGDVLVHVPDAATLFTGDILFVGGHPVIHSGPVENWITACDLILCLDVETIVPGHGPVVGKREVRTFRDYLERVRDHAVRAHGAGVPVIQAAREMDLDTIADWDDPERLVLNIGAIYRELNGDGTPGEEELMGLLDQYVVPRPAAPALRVVPRPADTPRIAPRPASEIATLAPRLEGPAAQLLADGAGPLAGRPVLNVLATIGNHPDLLVALVPLLTQLGQGLIPPRRRELVILRTAHRTGSPYEWQHHVRLGAAAGLTESEIARIPDGPDSPGFDGADRALLRAVDELCEGHTLSSATWQELAPHHSTPQLLELLALIGTYTLIAGILNSCRVPLDDWLAPSA</sequence>
<comment type="caution">
    <text evidence="2">The sequence shown here is derived from an EMBL/GenBank/DDBJ whole genome shotgun (WGS) entry which is preliminary data.</text>
</comment>
<dbReference type="EMBL" id="JBIRGH010000024">
    <property type="protein sequence ID" value="MFH8588540.1"/>
    <property type="molecule type" value="Genomic_DNA"/>
</dbReference>
<dbReference type="InterPro" id="IPR029032">
    <property type="entry name" value="AhpD-like"/>
</dbReference>
<dbReference type="InterPro" id="IPR003779">
    <property type="entry name" value="CMD-like"/>
</dbReference>
<dbReference type="SUPFAM" id="SSF56281">
    <property type="entry name" value="Metallo-hydrolase/oxidoreductase"/>
    <property type="match status" value="1"/>
</dbReference>
<keyword evidence="3" id="KW-1185">Reference proteome</keyword>
<dbReference type="PANTHER" id="PTHR34846">
    <property type="entry name" value="4-CARBOXYMUCONOLACTONE DECARBOXYLASE FAMILY PROTEIN (AFU_ORTHOLOGUE AFUA_6G11590)"/>
    <property type="match status" value="1"/>
</dbReference>
<name>A0ABW7RKD2_9ACTN</name>
<dbReference type="Proteomes" id="UP001610990">
    <property type="component" value="Unassembled WGS sequence"/>
</dbReference>
<dbReference type="Pfam" id="PF02627">
    <property type="entry name" value="CMD"/>
    <property type="match status" value="1"/>
</dbReference>
<dbReference type="Pfam" id="PF00753">
    <property type="entry name" value="Lactamase_B"/>
    <property type="match status" value="1"/>
</dbReference>
<reference evidence="2 3" key="1">
    <citation type="submission" date="2024-10" db="EMBL/GenBank/DDBJ databases">
        <title>The Natural Products Discovery Center: Release of the First 8490 Sequenced Strains for Exploring Actinobacteria Biosynthetic Diversity.</title>
        <authorList>
            <person name="Kalkreuter E."/>
            <person name="Kautsar S.A."/>
            <person name="Yang D."/>
            <person name="Bader C.D."/>
            <person name="Teijaro C.N."/>
            <person name="Fluegel L."/>
            <person name="Davis C.M."/>
            <person name="Simpson J.R."/>
            <person name="Lauterbach L."/>
            <person name="Steele A.D."/>
            <person name="Gui C."/>
            <person name="Meng S."/>
            <person name="Li G."/>
            <person name="Viehrig K."/>
            <person name="Ye F."/>
            <person name="Su P."/>
            <person name="Kiefer A.F."/>
            <person name="Nichols A."/>
            <person name="Cepeda A.J."/>
            <person name="Yan W."/>
            <person name="Fan B."/>
            <person name="Jiang Y."/>
            <person name="Adhikari A."/>
            <person name="Zheng C.-J."/>
            <person name="Schuster L."/>
            <person name="Cowan T.M."/>
            <person name="Smanski M.J."/>
            <person name="Chevrette M.G."/>
            <person name="De Carvalho L.P.S."/>
            <person name="Shen B."/>
        </authorList>
    </citation>
    <scope>NUCLEOTIDE SEQUENCE [LARGE SCALE GENOMIC DNA]</scope>
    <source>
        <strain evidence="2 3">NPDC018013</strain>
    </source>
</reference>
<dbReference type="InterPro" id="IPR036866">
    <property type="entry name" value="RibonucZ/Hydroxyglut_hydro"/>
</dbReference>
<evidence type="ECO:0000259" key="1">
    <source>
        <dbReference type="SMART" id="SM00849"/>
    </source>
</evidence>
<organism evidence="2 3">
    <name type="scientific">Streptomyces celluloflavus</name>
    <dbReference type="NCBI Taxonomy" id="58344"/>
    <lineage>
        <taxon>Bacteria</taxon>
        <taxon>Bacillati</taxon>
        <taxon>Actinomycetota</taxon>
        <taxon>Actinomycetes</taxon>
        <taxon>Kitasatosporales</taxon>
        <taxon>Streptomycetaceae</taxon>
        <taxon>Streptomyces</taxon>
    </lineage>
</organism>
<dbReference type="SUPFAM" id="SSF69118">
    <property type="entry name" value="AhpD-like"/>
    <property type="match status" value="1"/>
</dbReference>
<dbReference type="CDD" id="cd16282">
    <property type="entry name" value="metallo-hydrolase-like_MBL-fold"/>
    <property type="match status" value="1"/>
</dbReference>
<dbReference type="SMART" id="SM00849">
    <property type="entry name" value="Lactamase_B"/>
    <property type="match status" value="1"/>
</dbReference>
<gene>
    <name evidence="2" type="ORF">ACH4GP_29815</name>
</gene>
<dbReference type="Gene3D" id="3.60.15.10">
    <property type="entry name" value="Ribonuclease Z/Hydroxyacylglutathione hydrolase-like"/>
    <property type="match status" value="1"/>
</dbReference>
<dbReference type="InterPro" id="IPR001279">
    <property type="entry name" value="Metallo-B-lactamas"/>
</dbReference>
<dbReference type="RefSeq" id="WP_367436184.1">
    <property type="nucleotide sequence ID" value="NZ_CP108413.1"/>
</dbReference>
<proteinExistence type="predicted"/>
<protein>
    <submittedName>
        <fullName evidence="2">MBL fold metallo-hydrolase</fullName>
    </submittedName>
</protein>
<evidence type="ECO:0000313" key="2">
    <source>
        <dbReference type="EMBL" id="MFH8588540.1"/>
    </source>
</evidence>
<dbReference type="PANTHER" id="PTHR34846:SF5">
    <property type="entry name" value="CARBOXYMUCONOLACTONE DECARBOXYLASE-LIKE DOMAIN-CONTAINING PROTEIN"/>
    <property type="match status" value="1"/>
</dbReference>
<feature type="domain" description="Metallo-beta-lactamase" evidence="1">
    <location>
        <begin position="28"/>
        <end position="222"/>
    </location>
</feature>